<accession>A0ACC2G4M1</accession>
<comment type="caution">
    <text evidence="1">The sequence shown here is derived from an EMBL/GenBank/DDBJ whole genome shotgun (WGS) entry which is preliminary data.</text>
</comment>
<evidence type="ECO:0000313" key="2">
    <source>
        <dbReference type="Proteomes" id="UP001157502"/>
    </source>
</evidence>
<keyword evidence="2" id="KW-1185">Reference proteome</keyword>
<sequence>MCAGDLAHISARRGRGNRGHHTPHLISESQSRHPHTSLAGLRALSSGGKSAFVERQGLSLANICERVTRDGGGEGGGEKQGDQTHGSLQRTQRVSVCDRCQEKQGLSQAGI</sequence>
<gene>
    <name evidence="1" type="ORF">DPEC_G00206350</name>
</gene>
<protein>
    <submittedName>
        <fullName evidence="1">Uncharacterized protein</fullName>
    </submittedName>
</protein>
<dbReference type="EMBL" id="CM055744">
    <property type="protein sequence ID" value="KAJ7998577.1"/>
    <property type="molecule type" value="Genomic_DNA"/>
</dbReference>
<organism evidence="1 2">
    <name type="scientific">Dallia pectoralis</name>
    <name type="common">Alaska blackfish</name>
    <dbReference type="NCBI Taxonomy" id="75939"/>
    <lineage>
        <taxon>Eukaryota</taxon>
        <taxon>Metazoa</taxon>
        <taxon>Chordata</taxon>
        <taxon>Craniata</taxon>
        <taxon>Vertebrata</taxon>
        <taxon>Euteleostomi</taxon>
        <taxon>Actinopterygii</taxon>
        <taxon>Neopterygii</taxon>
        <taxon>Teleostei</taxon>
        <taxon>Protacanthopterygii</taxon>
        <taxon>Esociformes</taxon>
        <taxon>Umbridae</taxon>
        <taxon>Dallia</taxon>
    </lineage>
</organism>
<evidence type="ECO:0000313" key="1">
    <source>
        <dbReference type="EMBL" id="KAJ7998577.1"/>
    </source>
</evidence>
<dbReference type="Proteomes" id="UP001157502">
    <property type="component" value="Chromosome 17"/>
</dbReference>
<name>A0ACC2G4M1_DALPE</name>
<reference evidence="1" key="1">
    <citation type="submission" date="2021-05" db="EMBL/GenBank/DDBJ databases">
        <authorList>
            <person name="Pan Q."/>
            <person name="Jouanno E."/>
            <person name="Zahm M."/>
            <person name="Klopp C."/>
            <person name="Cabau C."/>
            <person name="Louis A."/>
            <person name="Berthelot C."/>
            <person name="Parey E."/>
            <person name="Roest Crollius H."/>
            <person name="Montfort J."/>
            <person name="Robinson-Rechavi M."/>
            <person name="Bouchez O."/>
            <person name="Lampietro C."/>
            <person name="Lopez Roques C."/>
            <person name="Donnadieu C."/>
            <person name="Postlethwait J."/>
            <person name="Bobe J."/>
            <person name="Dillon D."/>
            <person name="Chandos A."/>
            <person name="von Hippel F."/>
            <person name="Guiguen Y."/>
        </authorList>
    </citation>
    <scope>NUCLEOTIDE SEQUENCE</scope>
    <source>
        <strain evidence="1">YG-Jan2019</strain>
    </source>
</reference>
<proteinExistence type="predicted"/>